<evidence type="ECO:0000259" key="2">
    <source>
        <dbReference type="PROSITE" id="PS50076"/>
    </source>
</evidence>
<reference evidence="3" key="2">
    <citation type="submission" date="2021-04" db="EMBL/GenBank/DDBJ databases">
        <authorList>
            <person name="Gilroy R."/>
        </authorList>
    </citation>
    <scope>NUCLEOTIDE SEQUENCE</scope>
    <source>
        <strain evidence="3">Gambia2-208</strain>
    </source>
</reference>
<dbReference type="InterPro" id="IPR050817">
    <property type="entry name" value="DjlA_DnaK_co-chaperone"/>
</dbReference>
<dbReference type="EMBL" id="DXCV01000028">
    <property type="protein sequence ID" value="HIY87662.1"/>
    <property type="molecule type" value="Genomic_DNA"/>
</dbReference>
<feature type="transmembrane region" description="Helical" evidence="1">
    <location>
        <begin position="56"/>
        <end position="74"/>
    </location>
</feature>
<accession>A0A9D1ZK89</accession>
<feature type="domain" description="J" evidence="2">
    <location>
        <begin position="198"/>
        <end position="262"/>
    </location>
</feature>
<protein>
    <submittedName>
        <fullName evidence="3">TerB family tellurite resistance protein</fullName>
    </submittedName>
</protein>
<dbReference type="InterPro" id="IPR001623">
    <property type="entry name" value="DnaJ_domain"/>
</dbReference>
<evidence type="ECO:0000313" key="4">
    <source>
        <dbReference type="Proteomes" id="UP000886851"/>
    </source>
</evidence>
<sequence>MGAGKWIGGILGFMTGGPLGALAGFALGALIDNTAASASAASGNGDIPYGQPGEAAGHRNSFLFAMLVMASYIIRADGRIMHSEMEYVRQFLRRNFGEQAVGEGQQILLNLFEERKRMDAQNPGAFRRTIHECGAQIAANLSYEERLQLLNFLAEIARSDGHVSPEEVDALREVAASMGLSAREAESMLNLGGDSLEEAYKVLEITPEATDQEVRAAYRRLALKHLPDRVVTLGEDVKKAAEEKFQEINNAKERIYKARGMK</sequence>
<dbReference type="Gene3D" id="1.10.3680.10">
    <property type="entry name" value="TerB-like"/>
    <property type="match status" value="1"/>
</dbReference>
<dbReference type="InterPro" id="IPR036869">
    <property type="entry name" value="J_dom_sf"/>
</dbReference>
<dbReference type="AlphaFoldDB" id="A0A9D1ZK89"/>
<dbReference type="PRINTS" id="PR00625">
    <property type="entry name" value="JDOMAIN"/>
</dbReference>
<proteinExistence type="predicted"/>
<dbReference type="SUPFAM" id="SSF46565">
    <property type="entry name" value="Chaperone J-domain"/>
    <property type="match status" value="1"/>
</dbReference>
<keyword evidence="1" id="KW-1133">Transmembrane helix</keyword>
<evidence type="ECO:0000313" key="3">
    <source>
        <dbReference type="EMBL" id="HIY87662.1"/>
    </source>
</evidence>
<evidence type="ECO:0000256" key="1">
    <source>
        <dbReference type="SAM" id="Phobius"/>
    </source>
</evidence>
<dbReference type="Pfam" id="PF05099">
    <property type="entry name" value="TerB"/>
    <property type="match status" value="1"/>
</dbReference>
<keyword evidence="1" id="KW-0812">Transmembrane</keyword>
<dbReference type="Pfam" id="PF00226">
    <property type="entry name" value="DnaJ"/>
    <property type="match status" value="1"/>
</dbReference>
<dbReference type="Gene3D" id="1.10.287.110">
    <property type="entry name" value="DnaJ domain"/>
    <property type="match status" value="1"/>
</dbReference>
<dbReference type="Proteomes" id="UP000886851">
    <property type="component" value="Unassembled WGS sequence"/>
</dbReference>
<dbReference type="InterPro" id="IPR007791">
    <property type="entry name" value="DjlA_N"/>
</dbReference>
<gene>
    <name evidence="3" type="ORF">H9824_03020</name>
</gene>
<organism evidence="3 4">
    <name type="scientific">Candidatus Bacteroides pullicola</name>
    <dbReference type="NCBI Taxonomy" id="2838475"/>
    <lineage>
        <taxon>Bacteria</taxon>
        <taxon>Pseudomonadati</taxon>
        <taxon>Bacteroidota</taxon>
        <taxon>Bacteroidia</taxon>
        <taxon>Bacteroidales</taxon>
        <taxon>Bacteroidaceae</taxon>
        <taxon>Bacteroides</taxon>
    </lineage>
</organism>
<dbReference type="SUPFAM" id="SSF158682">
    <property type="entry name" value="TerB-like"/>
    <property type="match status" value="1"/>
</dbReference>
<reference evidence="3" key="1">
    <citation type="journal article" date="2021" name="PeerJ">
        <title>Extensive microbial diversity within the chicken gut microbiome revealed by metagenomics and culture.</title>
        <authorList>
            <person name="Gilroy R."/>
            <person name="Ravi A."/>
            <person name="Getino M."/>
            <person name="Pursley I."/>
            <person name="Horton D.L."/>
            <person name="Alikhan N.F."/>
            <person name="Baker D."/>
            <person name="Gharbi K."/>
            <person name="Hall N."/>
            <person name="Watson M."/>
            <person name="Adriaenssens E.M."/>
            <person name="Foster-Nyarko E."/>
            <person name="Jarju S."/>
            <person name="Secka A."/>
            <person name="Antonio M."/>
            <person name="Oren A."/>
            <person name="Chaudhuri R.R."/>
            <person name="La Ragione R."/>
            <person name="Hildebrand F."/>
            <person name="Pallen M.J."/>
        </authorList>
    </citation>
    <scope>NUCLEOTIDE SEQUENCE</scope>
    <source>
        <strain evidence="3">Gambia2-208</strain>
    </source>
</reference>
<keyword evidence="1" id="KW-0472">Membrane</keyword>
<dbReference type="SMART" id="SM00271">
    <property type="entry name" value="DnaJ"/>
    <property type="match status" value="1"/>
</dbReference>
<comment type="caution">
    <text evidence="3">The sequence shown here is derived from an EMBL/GenBank/DDBJ whole genome shotgun (WGS) entry which is preliminary data.</text>
</comment>
<dbReference type="CDD" id="cd06257">
    <property type="entry name" value="DnaJ"/>
    <property type="match status" value="1"/>
</dbReference>
<dbReference type="InterPro" id="IPR029024">
    <property type="entry name" value="TerB-like"/>
</dbReference>
<name>A0A9D1ZK89_9BACE</name>
<dbReference type="PANTHER" id="PTHR24074">
    <property type="entry name" value="CO-CHAPERONE PROTEIN DJLA"/>
    <property type="match status" value="1"/>
</dbReference>
<dbReference type="PROSITE" id="PS50076">
    <property type="entry name" value="DNAJ_2"/>
    <property type="match status" value="1"/>
</dbReference>